<sequence length="355" mass="40662">MMFESEDVSYRVSEFFEKFKNEFPKLVMVTQGFYGENVTDTFDRDQVIRIHTYSSQRRVVAVTLEETDRKLGHYSIPMDYPLKFCIKKGSKLKGNKEFSLGEIIAKNKLPVEVQFAKNEKVTMGPKSCSTSNFPVLRLTHTFDEVYMLGNFINNGIAVYANPVTEDTIYEKLQPDLYAEPYDFLRYQMVEMKSSGLGKDTSIPSSSVEKVTEELKHTLKPSTQNRPRVLDISKRSPDDISVPNNCPPAIPPRNPKRSVQVVTQSQRLRSTNTREVTATHSDAALPNDIEQYSIEDVSKALKLLRLEKYIPAFTAMVIDGRMLRKLDETILKNELHLTRIEAMRLMDFVKNGHVSK</sequence>
<dbReference type="Proteomes" id="UP001634394">
    <property type="component" value="Unassembled WGS sequence"/>
</dbReference>
<dbReference type="InterPro" id="IPR052281">
    <property type="entry name" value="GAREM"/>
</dbReference>
<dbReference type="AlphaFoldDB" id="A0ABD3Y0P6"/>
<proteinExistence type="predicted"/>
<organism evidence="2 3">
    <name type="scientific">Sinanodonta woodiana</name>
    <name type="common">Chinese pond mussel</name>
    <name type="synonym">Anodonta woodiana</name>
    <dbReference type="NCBI Taxonomy" id="1069815"/>
    <lineage>
        <taxon>Eukaryota</taxon>
        <taxon>Metazoa</taxon>
        <taxon>Spiralia</taxon>
        <taxon>Lophotrochozoa</taxon>
        <taxon>Mollusca</taxon>
        <taxon>Bivalvia</taxon>
        <taxon>Autobranchia</taxon>
        <taxon>Heteroconchia</taxon>
        <taxon>Palaeoheterodonta</taxon>
        <taxon>Unionida</taxon>
        <taxon>Unionoidea</taxon>
        <taxon>Unionidae</taxon>
        <taxon>Unioninae</taxon>
        <taxon>Sinanodonta</taxon>
    </lineage>
</organism>
<evidence type="ECO:0000256" key="1">
    <source>
        <dbReference type="SAM" id="MobiDB-lite"/>
    </source>
</evidence>
<protein>
    <recommendedName>
        <fullName evidence="4">SAM domain-containing protein</fullName>
    </recommendedName>
</protein>
<dbReference type="PANTHER" id="PTHR14454:SF11">
    <property type="entry name" value="SERRANO, ISOFORM F"/>
    <property type="match status" value="1"/>
</dbReference>
<name>A0ABD3Y0P6_SINWO</name>
<dbReference type="SUPFAM" id="SSF47769">
    <property type="entry name" value="SAM/Pointed domain"/>
    <property type="match status" value="1"/>
</dbReference>
<accession>A0ABD3Y0P6</accession>
<gene>
    <name evidence="2" type="ORF">ACJMK2_003738</name>
</gene>
<dbReference type="PANTHER" id="PTHR14454">
    <property type="entry name" value="GRB2-ASSOCIATED AND REGULATOR OF MAPK PROTEIN FAMILY MEMBER"/>
    <property type="match status" value="1"/>
</dbReference>
<evidence type="ECO:0008006" key="4">
    <source>
        <dbReference type="Google" id="ProtNLM"/>
    </source>
</evidence>
<dbReference type="InterPro" id="IPR013761">
    <property type="entry name" value="SAM/pointed_sf"/>
</dbReference>
<evidence type="ECO:0000313" key="2">
    <source>
        <dbReference type="EMBL" id="KAL3891476.1"/>
    </source>
</evidence>
<comment type="caution">
    <text evidence="2">The sequence shown here is derived from an EMBL/GenBank/DDBJ whole genome shotgun (WGS) entry which is preliminary data.</text>
</comment>
<dbReference type="EMBL" id="JBJQND010000001">
    <property type="protein sequence ID" value="KAL3891476.1"/>
    <property type="molecule type" value="Genomic_DNA"/>
</dbReference>
<keyword evidence="3" id="KW-1185">Reference proteome</keyword>
<reference evidence="2 3" key="1">
    <citation type="submission" date="2024-11" db="EMBL/GenBank/DDBJ databases">
        <title>Chromosome-level genome assembly of the freshwater bivalve Anodonta woodiana.</title>
        <authorList>
            <person name="Chen X."/>
        </authorList>
    </citation>
    <scope>NUCLEOTIDE SEQUENCE [LARGE SCALE GENOMIC DNA]</scope>
    <source>
        <strain evidence="2">MN2024</strain>
        <tissue evidence="2">Gills</tissue>
    </source>
</reference>
<dbReference type="Gene3D" id="1.10.150.50">
    <property type="entry name" value="Transcription Factor, Ets-1"/>
    <property type="match status" value="1"/>
</dbReference>
<feature type="region of interest" description="Disordered" evidence="1">
    <location>
        <begin position="233"/>
        <end position="256"/>
    </location>
</feature>
<evidence type="ECO:0000313" key="3">
    <source>
        <dbReference type="Proteomes" id="UP001634394"/>
    </source>
</evidence>